<evidence type="ECO:0008006" key="7">
    <source>
        <dbReference type="Google" id="ProtNLM"/>
    </source>
</evidence>
<dbReference type="AlphaFoldDB" id="A0A0F9R9F9"/>
<keyword evidence="2 5" id="KW-0812">Transmembrane</keyword>
<dbReference type="PANTHER" id="PTHR43483">
    <property type="entry name" value="MEMBRANE TRANSPORTER PROTEIN HI_0806-RELATED"/>
    <property type="match status" value="1"/>
</dbReference>
<feature type="transmembrane region" description="Helical" evidence="5">
    <location>
        <begin position="208"/>
        <end position="226"/>
    </location>
</feature>
<evidence type="ECO:0000256" key="5">
    <source>
        <dbReference type="SAM" id="Phobius"/>
    </source>
</evidence>
<dbReference type="Pfam" id="PF01925">
    <property type="entry name" value="TauE"/>
    <property type="match status" value="1"/>
</dbReference>
<accession>A0A0F9R9F9</accession>
<feature type="transmembrane region" description="Helical" evidence="5">
    <location>
        <begin position="238"/>
        <end position="256"/>
    </location>
</feature>
<keyword evidence="3 5" id="KW-1133">Transmembrane helix</keyword>
<evidence type="ECO:0000256" key="4">
    <source>
        <dbReference type="ARBA" id="ARBA00023136"/>
    </source>
</evidence>
<feature type="transmembrane region" description="Helical" evidence="5">
    <location>
        <begin position="180"/>
        <end position="202"/>
    </location>
</feature>
<reference evidence="6" key="1">
    <citation type="journal article" date="2015" name="Nature">
        <title>Complex archaea that bridge the gap between prokaryotes and eukaryotes.</title>
        <authorList>
            <person name="Spang A."/>
            <person name="Saw J.H."/>
            <person name="Jorgensen S.L."/>
            <person name="Zaremba-Niedzwiedzka K."/>
            <person name="Martijn J."/>
            <person name="Lind A.E."/>
            <person name="van Eijk R."/>
            <person name="Schleper C."/>
            <person name="Guy L."/>
            <person name="Ettema T.J."/>
        </authorList>
    </citation>
    <scope>NUCLEOTIDE SEQUENCE</scope>
</reference>
<evidence type="ECO:0000313" key="6">
    <source>
        <dbReference type="EMBL" id="KKN53145.1"/>
    </source>
</evidence>
<feature type="transmembrane region" description="Helical" evidence="5">
    <location>
        <begin position="105"/>
        <end position="125"/>
    </location>
</feature>
<comment type="caution">
    <text evidence="6">The sequence shown here is derived from an EMBL/GenBank/DDBJ whole genome shotgun (WGS) entry which is preliminary data.</text>
</comment>
<dbReference type="PANTHER" id="PTHR43483:SF3">
    <property type="entry name" value="MEMBRANE TRANSPORTER PROTEIN HI_0806-RELATED"/>
    <property type="match status" value="1"/>
</dbReference>
<protein>
    <recommendedName>
        <fullName evidence="7">Membrane transporter protein</fullName>
    </recommendedName>
</protein>
<dbReference type="EMBL" id="LAZR01000986">
    <property type="protein sequence ID" value="KKN53145.1"/>
    <property type="molecule type" value="Genomic_DNA"/>
</dbReference>
<evidence type="ECO:0000256" key="1">
    <source>
        <dbReference type="ARBA" id="ARBA00004141"/>
    </source>
</evidence>
<feature type="transmembrane region" description="Helical" evidence="5">
    <location>
        <begin position="37"/>
        <end position="59"/>
    </location>
</feature>
<dbReference type="GO" id="GO:0016020">
    <property type="term" value="C:membrane"/>
    <property type="evidence" value="ECO:0007669"/>
    <property type="project" value="UniProtKB-SubCell"/>
</dbReference>
<comment type="subcellular location">
    <subcellularLocation>
        <location evidence="1">Membrane</location>
        <topology evidence="1">Multi-pass membrane protein</topology>
    </subcellularLocation>
</comment>
<proteinExistence type="predicted"/>
<evidence type="ECO:0000256" key="3">
    <source>
        <dbReference type="ARBA" id="ARBA00022989"/>
    </source>
</evidence>
<organism evidence="6">
    <name type="scientific">marine sediment metagenome</name>
    <dbReference type="NCBI Taxonomy" id="412755"/>
    <lineage>
        <taxon>unclassified sequences</taxon>
        <taxon>metagenomes</taxon>
        <taxon>ecological metagenomes</taxon>
    </lineage>
</organism>
<dbReference type="InterPro" id="IPR002781">
    <property type="entry name" value="TM_pro_TauE-like"/>
</dbReference>
<evidence type="ECO:0000256" key="2">
    <source>
        <dbReference type="ARBA" id="ARBA00022692"/>
    </source>
</evidence>
<name>A0A0F9R9F9_9ZZZZ</name>
<gene>
    <name evidence="6" type="ORF">LCGC14_0605380</name>
</gene>
<keyword evidence="4 5" id="KW-0472">Membrane</keyword>
<feature type="transmembrane region" description="Helical" evidence="5">
    <location>
        <begin position="80"/>
        <end position="99"/>
    </location>
</feature>
<sequence>MITGILCALGMLTIGFAGYFLKDLLANKDNLEKETNFAIAAGIGFVTNFFDTLGIGSFAPMTALLRGFKQIHDRVIPGTLNVSCTIPVAAEAFIFIAIIEVKIITLISMVAAAGIGAVFGAGIVAKLPEKKIQLTMGIALLTTAFLMFSGKMEWIAGLGTGEAIGLTGGKLIIAVAVNFILGAAQTAGIGMYAPSMALVYVLGMSPRVAFPIMMTAAAFALPPASIQFIKEGAYNRKASLAITVTGIVGVFIAAYIVKSLPLAMLTWLVIIVIIYTAITLLLKAASKNKVEKVAAE</sequence>
<feature type="transmembrane region" description="Helical" evidence="5">
    <location>
        <begin position="262"/>
        <end position="282"/>
    </location>
</feature>